<dbReference type="InterPro" id="IPR033452">
    <property type="entry name" value="GH30_C"/>
</dbReference>
<evidence type="ECO:0000256" key="3">
    <source>
        <dbReference type="ARBA" id="ARBA00022801"/>
    </source>
</evidence>
<dbReference type="Proteomes" id="UP000184038">
    <property type="component" value="Unassembled WGS sequence"/>
</dbReference>
<evidence type="ECO:0000259" key="6">
    <source>
        <dbReference type="Pfam" id="PF17189"/>
    </source>
</evidence>
<dbReference type="Gene3D" id="3.20.20.80">
    <property type="entry name" value="Glycosidases"/>
    <property type="match status" value="1"/>
</dbReference>
<evidence type="ECO:0000313" key="7">
    <source>
        <dbReference type="EMBL" id="SHM61941.1"/>
    </source>
</evidence>
<reference evidence="7 8" key="1">
    <citation type="submission" date="2016-11" db="EMBL/GenBank/DDBJ databases">
        <authorList>
            <person name="Jaros S."/>
            <person name="Januszkiewicz K."/>
            <person name="Wedrychowicz H."/>
        </authorList>
    </citation>
    <scope>NUCLEOTIDE SEQUENCE [LARGE SCALE GENOMIC DNA]</scope>
    <source>
        <strain evidence="7 8">DSM 15930</strain>
    </source>
</reference>
<gene>
    <name evidence="7" type="ORF">SAMN02746066_02614</name>
</gene>
<evidence type="ECO:0000256" key="1">
    <source>
        <dbReference type="ARBA" id="ARBA00005382"/>
    </source>
</evidence>
<dbReference type="GO" id="GO:0004348">
    <property type="term" value="F:glucosylceramidase activity"/>
    <property type="evidence" value="ECO:0007669"/>
    <property type="project" value="InterPro"/>
</dbReference>
<dbReference type="PRINTS" id="PR00843">
    <property type="entry name" value="GLHYDRLASE30"/>
</dbReference>
<dbReference type="GO" id="GO:0016020">
    <property type="term" value="C:membrane"/>
    <property type="evidence" value="ECO:0007669"/>
    <property type="project" value="GOC"/>
</dbReference>
<keyword evidence="2" id="KW-0732">Signal</keyword>
<dbReference type="PANTHER" id="PTHR11069:SF23">
    <property type="entry name" value="LYSOSOMAL ACID GLUCOSYLCERAMIDASE"/>
    <property type="match status" value="1"/>
</dbReference>
<dbReference type="Pfam" id="PF02055">
    <property type="entry name" value="Glyco_hydro_30"/>
    <property type="match status" value="1"/>
</dbReference>
<dbReference type="AlphaFoldDB" id="A0A1M7K9S9"/>
<keyword evidence="3 4" id="KW-0378">Hydrolase</keyword>
<proteinExistence type="inferred from homology"/>
<keyword evidence="4" id="KW-0326">Glycosidase</keyword>
<evidence type="ECO:0000256" key="4">
    <source>
        <dbReference type="RuleBase" id="RU361188"/>
    </source>
</evidence>
<evidence type="ECO:0000313" key="8">
    <source>
        <dbReference type="Proteomes" id="UP000184038"/>
    </source>
</evidence>
<dbReference type="InterPro" id="IPR013780">
    <property type="entry name" value="Glyco_hydro_b"/>
</dbReference>
<dbReference type="Pfam" id="PF17189">
    <property type="entry name" value="Glyco_hydro_30C"/>
    <property type="match status" value="1"/>
</dbReference>
<dbReference type="InterPro" id="IPR017853">
    <property type="entry name" value="GH"/>
</dbReference>
<feature type="domain" description="Glycosyl hydrolase family 30 beta sandwich" evidence="6">
    <location>
        <begin position="406"/>
        <end position="452"/>
    </location>
</feature>
<accession>A0A1M7K9S9</accession>
<dbReference type="STRING" id="1120996.SAMN02746066_02614"/>
<sequence length="455" mass="53004">MSQVTCDIHGVNMNIEHIASYKNNCWKKEEVNKEGKTNDVLTLTGEKRQTVLGFGGCFNELGWEALELANKEQKEAFMKELFAKDECNFNYGRIPIGANDFSLEWYSCDEVEGDYELKNFTIERDTEYTIPYIKEAMKYQDSFTLFASPWSPPTWMKTKKAYNYGRIKMDEEVLNTYAKYFVKFVQAYEEQGIDISQVHVQNEPMADQKFPSCLWHGEDMRDFIKYYLGPEFEKSGLSTEIWLGTINGPFVDFMMPQAAPFEEFYDQFANTILSDDEARKFITGVGLQWGGKHVMQQITDSFPELRYMQTESECGDGQNTWDHMEYIFNQMWFYFRNGAERYTYWNMALQDGGISTWGWAQNSLCTVNHETGELVRQPEFYLMKHLSHFVKKGAKVLTTKGHWTSNTIAFENEDGSIVLVVGSNMNKSRTFEFLHKEESFSCVIPPHSIHTFYLT</sequence>
<feature type="domain" description="Glycosyl hydrolase family 30 TIM-barrel" evidence="5">
    <location>
        <begin position="52"/>
        <end position="390"/>
    </location>
</feature>
<evidence type="ECO:0000256" key="2">
    <source>
        <dbReference type="ARBA" id="ARBA00022729"/>
    </source>
</evidence>
<dbReference type="InterPro" id="IPR001139">
    <property type="entry name" value="Glyco_hydro_30"/>
</dbReference>
<dbReference type="EMBL" id="FRCP01000013">
    <property type="protein sequence ID" value="SHM61941.1"/>
    <property type="molecule type" value="Genomic_DNA"/>
</dbReference>
<comment type="similarity">
    <text evidence="1 4">Belongs to the glycosyl hydrolase 30 family.</text>
</comment>
<dbReference type="Gene3D" id="2.60.40.1180">
    <property type="entry name" value="Golgi alpha-mannosidase II"/>
    <property type="match status" value="1"/>
</dbReference>
<dbReference type="GO" id="GO:0006680">
    <property type="term" value="P:glucosylceramide catabolic process"/>
    <property type="evidence" value="ECO:0007669"/>
    <property type="project" value="TreeGrafter"/>
</dbReference>
<keyword evidence="8" id="KW-1185">Reference proteome</keyword>
<dbReference type="InterPro" id="IPR033453">
    <property type="entry name" value="Glyco_hydro_30_TIM-barrel"/>
</dbReference>
<dbReference type="PANTHER" id="PTHR11069">
    <property type="entry name" value="GLUCOSYLCERAMIDASE"/>
    <property type="match status" value="1"/>
</dbReference>
<protein>
    <submittedName>
        <fullName evidence="7">Glucosylceramidase</fullName>
    </submittedName>
</protein>
<evidence type="ECO:0000259" key="5">
    <source>
        <dbReference type="Pfam" id="PF02055"/>
    </source>
</evidence>
<organism evidence="7 8">
    <name type="scientific">Anaerosporobacter mobilis DSM 15930</name>
    <dbReference type="NCBI Taxonomy" id="1120996"/>
    <lineage>
        <taxon>Bacteria</taxon>
        <taxon>Bacillati</taxon>
        <taxon>Bacillota</taxon>
        <taxon>Clostridia</taxon>
        <taxon>Lachnospirales</taxon>
        <taxon>Lachnospiraceae</taxon>
        <taxon>Anaerosporobacter</taxon>
    </lineage>
</organism>
<name>A0A1M7K9S9_9FIRM</name>
<dbReference type="SUPFAM" id="SSF51445">
    <property type="entry name" value="(Trans)glycosidases"/>
    <property type="match status" value="1"/>
</dbReference>